<feature type="transmembrane region" description="Helical" evidence="1">
    <location>
        <begin position="12"/>
        <end position="31"/>
    </location>
</feature>
<dbReference type="AlphaFoldDB" id="A0AA37UL64"/>
<dbReference type="GeneID" id="73332179"/>
<evidence type="ECO:0008006" key="4">
    <source>
        <dbReference type="Google" id="ProtNLM"/>
    </source>
</evidence>
<gene>
    <name evidence="2" type="ORF">ColSpa_11377</name>
</gene>
<evidence type="ECO:0000256" key="1">
    <source>
        <dbReference type="SAM" id="Phobius"/>
    </source>
</evidence>
<evidence type="ECO:0000313" key="2">
    <source>
        <dbReference type="EMBL" id="GKT51196.1"/>
    </source>
</evidence>
<keyword evidence="1" id="KW-1133">Transmembrane helix</keyword>
<keyword evidence="1" id="KW-0812">Transmembrane</keyword>
<keyword evidence="1" id="KW-0472">Membrane</keyword>
<proteinExistence type="predicted"/>
<feature type="transmembrane region" description="Helical" evidence="1">
    <location>
        <begin position="43"/>
        <end position="65"/>
    </location>
</feature>
<reference evidence="2 3" key="1">
    <citation type="submission" date="2022-03" db="EMBL/GenBank/DDBJ databases">
        <title>Genome data of Colletotrichum spp.</title>
        <authorList>
            <person name="Utami Y.D."/>
            <person name="Hiruma K."/>
        </authorList>
    </citation>
    <scope>NUCLEOTIDE SEQUENCE [LARGE SCALE GENOMIC DNA]</scope>
    <source>
        <strain evidence="2 3">MAFF 239500</strain>
    </source>
</reference>
<organism evidence="2 3">
    <name type="scientific">Colletotrichum spaethianum</name>
    <dbReference type="NCBI Taxonomy" id="700344"/>
    <lineage>
        <taxon>Eukaryota</taxon>
        <taxon>Fungi</taxon>
        <taxon>Dikarya</taxon>
        <taxon>Ascomycota</taxon>
        <taxon>Pezizomycotina</taxon>
        <taxon>Sordariomycetes</taxon>
        <taxon>Hypocreomycetidae</taxon>
        <taxon>Glomerellales</taxon>
        <taxon>Glomerellaceae</taxon>
        <taxon>Colletotrichum</taxon>
        <taxon>Colletotrichum spaethianum species complex</taxon>
    </lineage>
</organism>
<evidence type="ECO:0000313" key="3">
    <source>
        <dbReference type="Proteomes" id="UP001055115"/>
    </source>
</evidence>
<comment type="caution">
    <text evidence="2">The sequence shown here is derived from an EMBL/GenBank/DDBJ whole genome shotgun (WGS) entry which is preliminary data.</text>
</comment>
<protein>
    <recommendedName>
        <fullName evidence="4">Integral membrane protein</fullName>
    </recommendedName>
</protein>
<dbReference type="RefSeq" id="XP_049133546.1">
    <property type="nucleotide sequence ID" value="XM_049277589.1"/>
</dbReference>
<dbReference type="EMBL" id="BQXU01000045">
    <property type="protein sequence ID" value="GKT51196.1"/>
    <property type="molecule type" value="Genomic_DNA"/>
</dbReference>
<keyword evidence="3" id="KW-1185">Reference proteome</keyword>
<dbReference type="Proteomes" id="UP001055115">
    <property type="component" value="Unassembled WGS sequence"/>
</dbReference>
<sequence length="78" mass="8189">MAAENRGPTALGIVISVSTLSTLFTAARLFVRGKILGKVHLDDFLIIASVLCGWTNLGTAIAAVAHGNGRHFDVLTVK</sequence>
<accession>A0AA37UL64</accession>
<name>A0AA37UL64_9PEZI</name>